<evidence type="ECO:0000256" key="1">
    <source>
        <dbReference type="SAM" id="SignalP"/>
    </source>
</evidence>
<keyword evidence="1" id="KW-0732">Signal</keyword>
<dbReference type="HOGENOM" id="CLU_2409298_0_0_5"/>
<dbReference type="AlphaFoldDB" id="V5SF06"/>
<dbReference type="KEGG" id="hni:W911_09890"/>
<evidence type="ECO:0000313" key="2">
    <source>
        <dbReference type="EMBL" id="AHB48630.1"/>
    </source>
</evidence>
<evidence type="ECO:0000313" key="3">
    <source>
        <dbReference type="Proteomes" id="UP000018542"/>
    </source>
</evidence>
<dbReference type="EMBL" id="CP006912">
    <property type="protein sequence ID" value="AHB48630.1"/>
    <property type="molecule type" value="Genomic_DNA"/>
</dbReference>
<keyword evidence="3" id="KW-1185">Reference proteome</keyword>
<dbReference type="RefSeq" id="WP_023787339.1">
    <property type="nucleotide sequence ID" value="NC_022997.1"/>
</dbReference>
<sequence>MIIAKTLGIAASAALMVLTAVPAVQADSIAEVEGARAQDRQGLYLDREQRENLRRYGRNDDYGYRRGGYSSGYYDGPSIGIYVGPRSYYDPYGY</sequence>
<protein>
    <submittedName>
        <fullName evidence="2">Uncharacterized protein</fullName>
    </submittedName>
</protein>
<feature type="signal peptide" evidence="1">
    <location>
        <begin position="1"/>
        <end position="26"/>
    </location>
</feature>
<dbReference type="Proteomes" id="UP000018542">
    <property type="component" value="Chromosome"/>
</dbReference>
<dbReference type="PATRIC" id="fig|1029756.8.peg.2059"/>
<proteinExistence type="predicted"/>
<reference evidence="2 3" key="1">
    <citation type="journal article" date="2014" name="Genome Announc.">
        <title>Complete Genome Sequence of Hyphomicrobium nitrativorans Strain NL23, a Denitrifying Bacterium Isolated from Biofilm of a Methanol-Fed Denitrification System Treating Seawater at the Montreal Biodome.</title>
        <authorList>
            <person name="Martineau C."/>
            <person name="Villeneuve C."/>
            <person name="Mauffrey F."/>
            <person name="Villemur R."/>
        </authorList>
    </citation>
    <scope>NUCLEOTIDE SEQUENCE [LARGE SCALE GENOMIC DNA]</scope>
    <source>
        <strain evidence="2">NL23</strain>
    </source>
</reference>
<name>V5SF06_9HYPH</name>
<organism evidence="2 3">
    <name type="scientific">Hyphomicrobium nitrativorans NL23</name>
    <dbReference type="NCBI Taxonomy" id="1029756"/>
    <lineage>
        <taxon>Bacteria</taxon>
        <taxon>Pseudomonadati</taxon>
        <taxon>Pseudomonadota</taxon>
        <taxon>Alphaproteobacteria</taxon>
        <taxon>Hyphomicrobiales</taxon>
        <taxon>Hyphomicrobiaceae</taxon>
        <taxon>Hyphomicrobium</taxon>
    </lineage>
</organism>
<accession>V5SF06</accession>
<feature type="chain" id="PRO_5004740657" evidence="1">
    <location>
        <begin position="27"/>
        <end position="94"/>
    </location>
</feature>
<gene>
    <name evidence="2" type="ORF">W911_09890</name>
</gene>
<dbReference type="OrthoDB" id="7933560at2"/>